<dbReference type="PANTHER" id="PTHR43630">
    <property type="entry name" value="POLY-BETA-1,6-N-ACETYL-D-GLUCOSAMINE SYNTHASE"/>
    <property type="match status" value="1"/>
</dbReference>
<dbReference type="InterPro" id="IPR001173">
    <property type="entry name" value="Glyco_trans_2-like"/>
</dbReference>
<comment type="similarity">
    <text evidence="1">Belongs to the glycosyltransferase 2 family.</text>
</comment>
<dbReference type="STRING" id="1454201.NMS_0273"/>
<dbReference type="Gene3D" id="3.90.550.10">
    <property type="entry name" value="Spore Coat Polysaccharide Biosynthesis Protein SpsA, Chain A"/>
    <property type="match status" value="1"/>
</dbReference>
<keyword evidence="4" id="KW-0812">Transmembrane</keyword>
<keyword evidence="2 6" id="KW-0328">Glycosyltransferase</keyword>
<accession>W8VVY7</accession>
<keyword evidence="4" id="KW-0472">Membrane</keyword>
<dbReference type="Proteomes" id="UP000031760">
    <property type="component" value="Chromosome"/>
</dbReference>
<gene>
    <name evidence="6" type="ORF">NMS_0273</name>
</gene>
<dbReference type="RefSeq" id="WP_041495023.1">
    <property type="nucleotide sequence ID" value="NZ_AP014548.1"/>
</dbReference>
<feature type="transmembrane region" description="Helical" evidence="4">
    <location>
        <begin position="337"/>
        <end position="358"/>
    </location>
</feature>
<evidence type="ECO:0000256" key="2">
    <source>
        <dbReference type="ARBA" id="ARBA00022676"/>
    </source>
</evidence>
<feature type="transmembrane region" description="Helical" evidence="4">
    <location>
        <begin position="309"/>
        <end position="325"/>
    </location>
</feature>
<evidence type="ECO:0000313" key="6">
    <source>
        <dbReference type="EMBL" id="BAO54282.1"/>
    </source>
</evidence>
<sequence>MEIGLPFYTLLIVVIINLTYYLYFAKSAYVKQALPSKSSSPVSVIVCAKNEAQNLLELVPLLLNQTHPDFEIILINDASSDDTRSIVEDFSSKHQNVQMVDVVNNETFWANKKYALTLGIKKAKNDQLVFIDADCRPSSSEWLSLMSAPLSGSNRIVLGYGGYEKVKDSILNRLIRFETVFTAMQYMGYALRGNPYMGVGRNLAYTAQQFYDVSGFMAHMRIMGGDDDLFINEAATAENTAVQLDPDSFAISKPKTTWAQWWTQKKRHVSTAKHYKRKHKCTLGLFFLSQFFFILSTIVAFIFETHWEIIMVLVVLRYLVVMIIMGRGLSRFRESELLPLLPLLELLLIGTQIGLFFSNTNSQPKRWK</sequence>
<protein>
    <submittedName>
        <fullName evidence="6">N-acetylglucosaminyltransferase</fullName>
    </submittedName>
</protein>
<feature type="domain" description="Glycosyltransferase 2-like" evidence="5">
    <location>
        <begin position="43"/>
        <end position="164"/>
    </location>
</feature>
<name>W8VVY7_9FLAO</name>
<evidence type="ECO:0000256" key="3">
    <source>
        <dbReference type="ARBA" id="ARBA00022679"/>
    </source>
</evidence>
<dbReference type="InterPro" id="IPR029044">
    <property type="entry name" value="Nucleotide-diphossugar_trans"/>
</dbReference>
<dbReference type="Pfam" id="PF00535">
    <property type="entry name" value="Glycos_transf_2"/>
    <property type="match status" value="1"/>
</dbReference>
<keyword evidence="3 6" id="KW-0808">Transferase</keyword>
<evidence type="ECO:0000256" key="1">
    <source>
        <dbReference type="ARBA" id="ARBA00006739"/>
    </source>
</evidence>
<dbReference type="GO" id="GO:0016757">
    <property type="term" value="F:glycosyltransferase activity"/>
    <property type="evidence" value="ECO:0007669"/>
    <property type="project" value="UniProtKB-KW"/>
</dbReference>
<feature type="transmembrane region" description="Helical" evidence="4">
    <location>
        <begin position="283"/>
        <end position="303"/>
    </location>
</feature>
<dbReference type="PANTHER" id="PTHR43630:SF1">
    <property type="entry name" value="POLY-BETA-1,6-N-ACETYL-D-GLUCOSAMINE SYNTHASE"/>
    <property type="match status" value="1"/>
</dbReference>
<dbReference type="SUPFAM" id="SSF53448">
    <property type="entry name" value="Nucleotide-diphospho-sugar transferases"/>
    <property type="match status" value="1"/>
</dbReference>
<dbReference type="EMBL" id="AP014548">
    <property type="protein sequence ID" value="BAO54282.1"/>
    <property type="molecule type" value="Genomic_DNA"/>
</dbReference>
<dbReference type="OrthoDB" id="9800276at2"/>
<dbReference type="AlphaFoldDB" id="W8VVY7"/>
<dbReference type="HOGENOM" id="CLU_055604_0_0_10"/>
<proteinExistence type="inferred from homology"/>
<evidence type="ECO:0000256" key="4">
    <source>
        <dbReference type="SAM" id="Phobius"/>
    </source>
</evidence>
<reference evidence="6 7" key="1">
    <citation type="journal article" date="2014" name="Proc. Natl. Acad. Sci. U.S.A.">
        <title>Functional characterization of flavobacteria rhodopsins reveals a unique class of light-driven chloride pump in bacteria.</title>
        <authorList>
            <person name="Yoshizawa S."/>
            <person name="Kumagai Y."/>
            <person name="Kim H."/>
            <person name="Ogura Y."/>
            <person name="Hayashi T."/>
            <person name="Iwasaki W."/>
            <person name="DeLong E.F."/>
            <person name="Kogure K."/>
        </authorList>
    </citation>
    <scope>NUCLEOTIDE SEQUENCE [LARGE SCALE GENOMIC DNA]</scope>
    <source>
        <strain evidence="6 7">S1-08</strain>
    </source>
</reference>
<keyword evidence="7" id="KW-1185">Reference proteome</keyword>
<dbReference type="KEGG" id="nmf:NMS_0273"/>
<feature type="transmembrane region" description="Helical" evidence="4">
    <location>
        <begin position="6"/>
        <end position="24"/>
    </location>
</feature>
<organism evidence="6 7">
    <name type="scientific">Nonlabens marinus S1-08</name>
    <dbReference type="NCBI Taxonomy" id="1454201"/>
    <lineage>
        <taxon>Bacteria</taxon>
        <taxon>Pseudomonadati</taxon>
        <taxon>Bacteroidota</taxon>
        <taxon>Flavobacteriia</taxon>
        <taxon>Flavobacteriales</taxon>
        <taxon>Flavobacteriaceae</taxon>
        <taxon>Nonlabens</taxon>
    </lineage>
</organism>
<keyword evidence="4" id="KW-1133">Transmembrane helix</keyword>
<evidence type="ECO:0000259" key="5">
    <source>
        <dbReference type="Pfam" id="PF00535"/>
    </source>
</evidence>
<evidence type="ECO:0000313" key="7">
    <source>
        <dbReference type="Proteomes" id="UP000031760"/>
    </source>
</evidence>